<dbReference type="AlphaFoldDB" id="A0A383CZX2"/>
<accession>A0A383CZX2</accession>
<reference evidence="1" key="1">
    <citation type="submission" date="2018-05" db="EMBL/GenBank/DDBJ databases">
        <authorList>
            <person name="Lanie J.A."/>
            <person name="Ng W.-L."/>
            <person name="Kazmierczak K.M."/>
            <person name="Andrzejewski T.M."/>
            <person name="Davidsen T.M."/>
            <person name="Wayne K.J."/>
            <person name="Tettelin H."/>
            <person name="Glass J.I."/>
            <person name="Rusch D."/>
            <person name="Podicherti R."/>
            <person name="Tsui H.-C.T."/>
            <person name="Winkler M.E."/>
        </authorList>
    </citation>
    <scope>NUCLEOTIDE SEQUENCE</scope>
</reference>
<protein>
    <submittedName>
        <fullName evidence="1">Uncharacterized protein</fullName>
    </submittedName>
</protein>
<sequence length="238" mass="27448">PTLCTNIALTEEKDFAIMLLRGNNGSLLFGYNLESDKIEWEEPINDQFASSPVIINNTVFLTSNRVKKEQVGQPTLYAYDILTGRRVLIKEFSRNNENQAVILKVLERYSNISDNNSTILLSINKLDPAGDYREVALIETTSNSVLWQSKIDVGWGHTPDFMLVKEDNTELLLLILRHDIIALNTKDGKEKWREKFSSSRLVVWNKKILRLNVAEKYMALWDPVSQEKIWDYSDVRKP</sequence>
<evidence type="ECO:0000313" key="1">
    <source>
        <dbReference type="EMBL" id="SVE37178.1"/>
    </source>
</evidence>
<feature type="non-terminal residue" evidence="1">
    <location>
        <position position="1"/>
    </location>
</feature>
<dbReference type="Gene3D" id="2.130.10.10">
    <property type="entry name" value="YVTN repeat-like/Quinoprotein amine dehydrogenase"/>
    <property type="match status" value="1"/>
</dbReference>
<dbReference type="InterPro" id="IPR011047">
    <property type="entry name" value="Quinoprotein_ADH-like_sf"/>
</dbReference>
<dbReference type="SUPFAM" id="SSF50998">
    <property type="entry name" value="Quinoprotein alcohol dehydrogenase-like"/>
    <property type="match status" value="1"/>
</dbReference>
<dbReference type="EMBL" id="UINC01212726">
    <property type="protein sequence ID" value="SVE37178.1"/>
    <property type="molecule type" value="Genomic_DNA"/>
</dbReference>
<feature type="non-terminal residue" evidence="1">
    <location>
        <position position="238"/>
    </location>
</feature>
<name>A0A383CZX2_9ZZZZ</name>
<organism evidence="1">
    <name type="scientific">marine metagenome</name>
    <dbReference type="NCBI Taxonomy" id="408172"/>
    <lineage>
        <taxon>unclassified sequences</taxon>
        <taxon>metagenomes</taxon>
        <taxon>ecological metagenomes</taxon>
    </lineage>
</organism>
<dbReference type="InterPro" id="IPR015943">
    <property type="entry name" value="WD40/YVTN_repeat-like_dom_sf"/>
</dbReference>
<proteinExistence type="predicted"/>
<gene>
    <name evidence="1" type="ORF">METZ01_LOCUS490032</name>
</gene>